<name>A0A151MQX2_ALLMI</name>
<protein>
    <submittedName>
        <fullName evidence="1">Uncharacterized protein</fullName>
    </submittedName>
</protein>
<reference evidence="1 2" key="1">
    <citation type="journal article" date="2012" name="Genome Biol.">
        <title>Sequencing three crocodilian genomes to illuminate the evolution of archosaurs and amniotes.</title>
        <authorList>
            <person name="St John J.A."/>
            <person name="Braun E.L."/>
            <person name="Isberg S.R."/>
            <person name="Miles L.G."/>
            <person name="Chong A.Y."/>
            <person name="Gongora J."/>
            <person name="Dalzell P."/>
            <person name="Moran C."/>
            <person name="Bed'hom B."/>
            <person name="Abzhanov A."/>
            <person name="Burgess S.C."/>
            <person name="Cooksey A.M."/>
            <person name="Castoe T.A."/>
            <person name="Crawford N.G."/>
            <person name="Densmore L.D."/>
            <person name="Drew J.C."/>
            <person name="Edwards S.V."/>
            <person name="Faircloth B.C."/>
            <person name="Fujita M.K."/>
            <person name="Greenwold M.J."/>
            <person name="Hoffmann F.G."/>
            <person name="Howard J.M."/>
            <person name="Iguchi T."/>
            <person name="Janes D.E."/>
            <person name="Khan S.Y."/>
            <person name="Kohno S."/>
            <person name="de Koning A.J."/>
            <person name="Lance S.L."/>
            <person name="McCarthy F.M."/>
            <person name="McCormack J.E."/>
            <person name="Merchant M.E."/>
            <person name="Peterson D.G."/>
            <person name="Pollock D.D."/>
            <person name="Pourmand N."/>
            <person name="Raney B.J."/>
            <person name="Roessler K.A."/>
            <person name="Sanford J.R."/>
            <person name="Sawyer R.H."/>
            <person name="Schmidt C.J."/>
            <person name="Triplett E.W."/>
            <person name="Tuberville T.D."/>
            <person name="Venegas-Anaya M."/>
            <person name="Howard J.T."/>
            <person name="Jarvis E.D."/>
            <person name="Guillette L.J.Jr."/>
            <person name="Glenn T.C."/>
            <person name="Green R.E."/>
            <person name="Ray D.A."/>
        </authorList>
    </citation>
    <scope>NUCLEOTIDE SEQUENCE [LARGE SCALE GENOMIC DNA]</scope>
    <source>
        <strain evidence="1">KSC_2009_1</strain>
    </source>
</reference>
<sequence length="106" mass="11331">MVAPQPAVEDVGEAALVVNDFLQDDGEVAFAVYEHPGALEWTEDGDVGAIHGPPASGKAYVVEAGDYFLWVGEVYKVVGQDILDDQADLLDSLSGHGFTHTNWLAM</sequence>
<evidence type="ECO:0000313" key="1">
    <source>
        <dbReference type="EMBL" id="KYO26935.1"/>
    </source>
</evidence>
<accession>A0A151MQX2</accession>
<dbReference type="Proteomes" id="UP000050525">
    <property type="component" value="Unassembled WGS sequence"/>
</dbReference>
<keyword evidence="2" id="KW-1185">Reference proteome</keyword>
<dbReference type="AlphaFoldDB" id="A0A151MQX2"/>
<gene>
    <name evidence="1" type="ORF">Y1Q_0019354</name>
</gene>
<organism evidence="1 2">
    <name type="scientific">Alligator mississippiensis</name>
    <name type="common">American alligator</name>
    <dbReference type="NCBI Taxonomy" id="8496"/>
    <lineage>
        <taxon>Eukaryota</taxon>
        <taxon>Metazoa</taxon>
        <taxon>Chordata</taxon>
        <taxon>Craniata</taxon>
        <taxon>Vertebrata</taxon>
        <taxon>Euteleostomi</taxon>
        <taxon>Archelosauria</taxon>
        <taxon>Archosauria</taxon>
        <taxon>Crocodylia</taxon>
        <taxon>Alligatoridae</taxon>
        <taxon>Alligatorinae</taxon>
        <taxon>Alligator</taxon>
    </lineage>
</organism>
<evidence type="ECO:0000313" key="2">
    <source>
        <dbReference type="Proteomes" id="UP000050525"/>
    </source>
</evidence>
<proteinExistence type="predicted"/>
<comment type="caution">
    <text evidence="1">The sequence shown here is derived from an EMBL/GenBank/DDBJ whole genome shotgun (WGS) entry which is preliminary data.</text>
</comment>
<dbReference type="EMBL" id="AKHW03005461">
    <property type="protein sequence ID" value="KYO26935.1"/>
    <property type="molecule type" value="Genomic_DNA"/>
</dbReference>